<evidence type="ECO:0000256" key="1">
    <source>
        <dbReference type="ARBA" id="ARBA00038283"/>
    </source>
</evidence>
<dbReference type="AlphaFoldDB" id="A0AA95G860"/>
<dbReference type="Pfam" id="PF01051">
    <property type="entry name" value="Rep3_N"/>
    <property type="match status" value="1"/>
</dbReference>
<dbReference type="Proteomes" id="UP001177597">
    <property type="component" value="Plasmid paIh4"/>
</dbReference>
<evidence type="ECO:0000259" key="2">
    <source>
        <dbReference type="Pfam" id="PF01051"/>
    </source>
</evidence>
<dbReference type="GO" id="GO:0003887">
    <property type="term" value="F:DNA-directed DNA polymerase activity"/>
    <property type="evidence" value="ECO:0007669"/>
    <property type="project" value="InterPro"/>
</dbReference>
<dbReference type="InterPro" id="IPR036390">
    <property type="entry name" value="WH_DNA-bd_sf"/>
</dbReference>
<gene>
    <name evidence="3" type="ORF">QE207_01515</name>
</gene>
<feature type="domain" description="Initiator Rep protein WH1" evidence="2">
    <location>
        <begin position="15"/>
        <end position="178"/>
    </location>
</feature>
<dbReference type="SUPFAM" id="SSF46785">
    <property type="entry name" value="Winged helix' DNA-binding domain"/>
    <property type="match status" value="2"/>
</dbReference>
<geneLocation type="plasmid" evidence="3 4">
    <name>paIh4</name>
</geneLocation>
<reference evidence="3" key="1">
    <citation type="submission" date="2023-04" db="EMBL/GenBank/DDBJ databases">
        <title>Genome dynamics across the evolutionary transition to endosymbiosis.</title>
        <authorList>
            <person name="Siozios S."/>
            <person name="Nadal-Jimenez P."/>
            <person name="Azagi T."/>
            <person name="Sprong H."/>
            <person name="Frost C.L."/>
            <person name="Parratt S.R."/>
            <person name="Taylor G."/>
            <person name="Brettell L."/>
            <person name="Lew K.C."/>
            <person name="Croft L."/>
            <person name="King K.C."/>
            <person name="Brockhurst M.A."/>
            <person name="Hypsa V."/>
            <person name="Novakova E."/>
            <person name="Darby A.C."/>
            <person name="Hurst G.D.D."/>
        </authorList>
    </citation>
    <scope>NUCLEOTIDE SEQUENCE</scope>
    <source>
        <strain evidence="3">AIh</strain>
        <plasmid evidence="3">paIh4</plasmid>
    </source>
</reference>
<dbReference type="InterPro" id="IPR036388">
    <property type="entry name" value="WH-like_DNA-bd_sf"/>
</dbReference>
<proteinExistence type="inferred from homology"/>
<organism evidence="3 4">
    <name type="scientific">Arsenophonus nasoniae</name>
    <name type="common">son-killer infecting Nasonia vitripennis</name>
    <dbReference type="NCBI Taxonomy" id="638"/>
    <lineage>
        <taxon>Bacteria</taxon>
        <taxon>Pseudomonadati</taxon>
        <taxon>Pseudomonadota</taxon>
        <taxon>Gammaproteobacteria</taxon>
        <taxon>Enterobacterales</taxon>
        <taxon>Morganellaceae</taxon>
        <taxon>Arsenophonus</taxon>
    </lineage>
</organism>
<dbReference type="InterPro" id="IPR000525">
    <property type="entry name" value="Initiator_Rep_WH1"/>
</dbReference>
<sequence length="293" mass="33719">MRIKINMNLTKKTKIRHRNELNSTLSQLPLAAKRVMYLALAPIDSKNKIESGRVFKINASDLSKMAGIGISLAYQQLKEGAKLLRNSSLCLSGDDVILLSKDLGLPYTEKNKPNEIDLSITDYCAYFNGEGYLEIRFTRSIEPYISNLVGEKNKYTTRLLVSSLKLNGFYSSSLYQLLRKHHFSKKNISRFIIEINELKQELLAFEINEKGDIAYKYPDFPIFKREVLNKSIKEIKEKTEIKSISISIFEKKGKKAHKILFEYIIEEEKDNVSDLFKGEEKLFLDELDKSLGI</sequence>
<dbReference type="RefSeq" id="WP_280628421.1">
    <property type="nucleotide sequence ID" value="NZ_CP123494.1"/>
</dbReference>
<evidence type="ECO:0000313" key="4">
    <source>
        <dbReference type="Proteomes" id="UP001177597"/>
    </source>
</evidence>
<protein>
    <submittedName>
        <fullName evidence="3">Replication initiation protein</fullName>
    </submittedName>
</protein>
<keyword evidence="3" id="KW-0614">Plasmid</keyword>
<name>A0AA95G860_9GAMM</name>
<accession>A0AA95G860</accession>
<dbReference type="GO" id="GO:0006270">
    <property type="term" value="P:DNA replication initiation"/>
    <property type="evidence" value="ECO:0007669"/>
    <property type="project" value="InterPro"/>
</dbReference>
<dbReference type="Pfam" id="PF21205">
    <property type="entry name" value="Rep3_C"/>
    <property type="match status" value="1"/>
</dbReference>
<comment type="similarity">
    <text evidence="1">Belongs to the initiator RepB protein family.</text>
</comment>
<evidence type="ECO:0000313" key="3">
    <source>
        <dbReference type="EMBL" id="WGL93996.1"/>
    </source>
</evidence>
<dbReference type="Gene3D" id="1.10.10.10">
    <property type="entry name" value="Winged helix-like DNA-binding domain superfamily/Winged helix DNA-binding domain"/>
    <property type="match status" value="2"/>
</dbReference>
<dbReference type="EMBL" id="CP123494">
    <property type="protein sequence ID" value="WGL93996.1"/>
    <property type="molecule type" value="Genomic_DNA"/>
</dbReference>